<dbReference type="STRING" id="146020.RMCB_0603"/>
<organism evidence="1 2">
    <name type="scientific">Mycolicibacterium brisbanense</name>
    <dbReference type="NCBI Taxonomy" id="146020"/>
    <lineage>
        <taxon>Bacteria</taxon>
        <taxon>Bacillati</taxon>
        <taxon>Actinomycetota</taxon>
        <taxon>Actinomycetes</taxon>
        <taxon>Mycobacteriales</taxon>
        <taxon>Mycobacteriaceae</taxon>
        <taxon>Mycolicibacterium</taxon>
    </lineage>
</organism>
<sequence>MSDSTDDPRSRRWAKALNSNARIQVSSIEIIKSNIFAPQTIEFDRLTAIVGYHGSGKTLLLRLIEAVFGWSTDAGSPPFIRDDIANRVEAEVMATVLIDGRQVTRRVDLASSGDEREALWNQAVDAPVYASYSAATEMLHQLLIVFQSYGYYADRHRESTDEHMHRRYNRDDLAALRNILGRDYREVTVHALPDGVGKDPYYDPYFVATLASPPHQIVTGATMSLGELWAHWLLGWKMGFDSSHLVARLVDEPESFLTLRGHRALADEMVRRSLADKTQLIVATHSPNILRRFPLSNIRLCVNQGGAIVVQPPQNAGQLRASIGLSHSIRVVVLVEDDVAQRLLTLFCGRFDPSLIREIDVVIGGGHSEIIPALKTMKRSRHIRHFGVLDGDARSAPKVGEVADRVGFLPGTRGPEAELAAVVERSTTRVADALSLTEWSVRSAMSICSDLDHQYWIAQFADQLGRATDVLLYELVSAWLEDPSVAREAAELVAQVRRVADLP</sequence>
<accession>A0A117I478</accession>
<dbReference type="Proteomes" id="UP000069620">
    <property type="component" value="Unassembled WGS sequence"/>
</dbReference>
<evidence type="ECO:0000313" key="1">
    <source>
        <dbReference type="EMBL" id="GAS86507.1"/>
    </source>
</evidence>
<keyword evidence="2" id="KW-1185">Reference proteome</keyword>
<name>A0A117I478_9MYCO</name>
<dbReference type="SUPFAM" id="SSF52540">
    <property type="entry name" value="P-loop containing nucleoside triphosphate hydrolases"/>
    <property type="match status" value="1"/>
</dbReference>
<dbReference type="OrthoDB" id="3237462at2"/>
<protein>
    <submittedName>
        <fullName evidence="1">Uncharacterized protein</fullName>
    </submittedName>
</protein>
<proteinExistence type="predicted"/>
<dbReference type="EMBL" id="BCSX01000007">
    <property type="protein sequence ID" value="GAS86507.1"/>
    <property type="molecule type" value="Genomic_DNA"/>
</dbReference>
<dbReference type="InterPro" id="IPR027417">
    <property type="entry name" value="P-loop_NTPase"/>
</dbReference>
<dbReference type="RefSeq" id="WP_062827566.1">
    <property type="nucleotide sequence ID" value="NZ_BCSX01000007.1"/>
</dbReference>
<reference evidence="2" key="2">
    <citation type="submission" date="2016-02" db="EMBL/GenBank/DDBJ databases">
        <title>Draft genome sequence of five rapidly growing Mycobacterium species.</title>
        <authorList>
            <person name="Katahira K."/>
            <person name="Gotou Y."/>
            <person name="Iida K."/>
            <person name="Ogura Y."/>
            <person name="Hayashi T."/>
        </authorList>
    </citation>
    <scope>NUCLEOTIDE SEQUENCE [LARGE SCALE GENOMIC DNA]</scope>
    <source>
        <strain evidence="2">JCM15654</strain>
    </source>
</reference>
<reference evidence="2" key="1">
    <citation type="journal article" date="2016" name="Genome Announc.">
        <title>Draft Genome Sequences of Five Rapidly Growing Mycobacterium Species, M. thermoresistibile, M. fortuitum subsp. acetamidolyticum, M. canariasense, M. brisbanense, and M. novocastrense.</title>
        <authorList>
            <person name="Katahira K."/>
            <person name="Ogura Y."/>
            <person name="Gotoh Y."/>
            <person name="Hayashi T."/>
        </authorList>
    </citation>
    <scope>NUCLEOTIDE SEQUENCE [LARGE SCALE GENOMIC DNA]</scope>
    <source>
        <strain evidence="2">JCM15654</strain>
    </source>
</reference>
<evidence type="ECO:0000313" key="2">
    <source>
        <dbReference type="Proteomes" id="UP000069620"/>
    </source>
</evidence>
<dbReference type="Gene3D" id="3.40.50.300">
    <property type="entry name" value="P-loop containing nucleotide triphosphate hydrolases"/>
    <property type="match status" value="1"/>
</dbReference>
<dbReference type="AlphaFoldDB" id="A0A117I478"/>
<comment type="caution">
    <text evidence="1">The sequence shown here is derived from an EMBL/GenBank/DDBJ whole genome shotgun (WGS) entry which is preliminary data.</text>
</comment>
<gene>
    <name evidence="1" type="ORF">RMCB_0603</name>
</gene>